<feature type="domain" description="AB hydrolase-1" evidence="2">
    <location>
        <begin position="24"/>
        <end position="261"/>
    </location>
</feature>
<evidence type="ECO:0000256" key="1">
    <source>
        <dbReference type="ARBA" id="ARBA00008645"/>
    </source>
</evidence>
<comment type="similarity">
    <text evidence="1">Belongs to the AB hydrolase superfamily.</text>
</comment>
<dbReference type="Pfam" id="PF12697">
    <property type="entry name" value="Abhydrolase_6"/>
    <property type="match status" value="1"/>
</dbReference>
<keyword evidence="4" id="KW-1185">Reference proteome</keyword>
<dbReference type="EMBL" id="JAUSVU010000015">
    <property type="protein sequence ID" value="MDQ0534992.1"/>
    <property type="molecule type" value="Genomic_DNA"/>
</dbReference>
<dbReference type="InterPro" id="IPR000073">
    <property type="entry name" value="AB_hydrolase_1"/>
</dbReference>
<protein>
    <submittedName>
        <fullName evidence="3">Sigma-B regulation protein RsbQ</fullName>
    </submittedName>
</protein>
<proteinExistence type="inferred from homology"/>
<name>A0ABU0MNF7_9PROT</name>
<dbReference type="PRINTS" id="PR00111">
    <property type="entry name" value="ABHYDROLASE"/>
</dbReference>
<gene>
    <name evidence="3" type="ORF">QO018_003870</name>
</gene>
<organism evidence="3 4">
    <name type="scientific">Azospirillum picis</name>
    <dbReference type="NCBI Taxonomy" id="488438"/>
    <lineage>
        <taxon>Bacteria</taxon>
        <taxon>Pseudomonadati</taxon>
        <taxon>Pseudomonadota</taxon>
        <taxon>Alphaproteobacteria</taxon>
        <taxon>Rhodospirillales</taxon>
        <taxon>Azospirillaceae</taxon>
        <taxon>Azospirillum</taxon>
    </lineage>
</organism>
<reference evidence="3 4" key="1">
    <citation type="submission" date="2023-07" db="EMBL/GenBank/DDBJ databases">
        <title>Genomic Encyclopedia of Type Strains, Phase IV (KMG-IV): sequencing the most valuable type-strain genomes for metagenomic binning, comparative biology and taxonomic classification.</title>
        <authorList>
            <person name="Goeker M."/>
        </authorList>
    </citation>
    <scope>NUCLEOTIDE SEQUENCE [LARGE SCALE GENOMIC DNA]</scope>
    <source>
        <strain evidence="3 4">DSM 19922</strain>
    </source>
</reference>
<dbReference type="PANTHER" id="PTHR43039">
    <property type="entry name" value="ESTERASE-RELATED"/>
    <property type="match status" value="1"/>
</dbReference>
<dbReference type="Proteomes" id="UP001244552">
    <property type="component" value="Unassembled WGS sequence"/>
</dbReference>
<comment type="caution">
    <text evidence="3">The sequence shown here is derived from an EMBL/GenBank/DDBJ whole genome shotgun (WGS) entry which is preliminary data.</text>
</comment>
<dbReference type="Gene3D" id="3.40.50.1820">
    <property type="entry name" value="alpha/beta hydrolase"/>
    <property type="match status" value="1"/>
</dbReference>
<evidence type="ECO:0000313" key="4">
    <source>
        <dbReference type="Proteomes" id="UP001244552"/>
    </source>
</evidence>
<dbReference type="SUPFAM" id="SSF53474">
    <property type="entry name" value="alpha/beta-Hydrolases"/>
    <property type="match status" value="1"/>
</dbReference>
<evidence type="ECO:0000313" key="3">
    <source>
        <dbReference type="EMBL" id="MDQ0534992.1"/>
    </source>
</evidence>
<evidence type="ECO:0000259" key="2">
    <source>
        <dbReference type="Pfam" id="PF12697"/>
    </source>
</evidence>
<dbReference type="RefSeq" id="WP_209986674.1">
    <property type="nucleotide sequence ID" value="NZ_JAGINO010000019.1"/>
</dbReference>
<dbReference type="InterPro" id="IPR029058">
    <property type="entry name" value="AB_hydrolase_fold"/>
</dbReference>
<sequence>MIDTEATLIERHNVTLTGTGDEALVLISGFGTDQSAWRHVVEAFRDRYRIVLFDLPGIGPGSQSHYDHARYHSLDAYAHSVAGLLRALRLGPCICVGHSVAGMVAALASIRTPEMITRLVLLGSSACYRNTGDYHGGFDAVDIDRLIDEATADYIAWTGRYGQMVVSAPANDPSVREFVASLRAMRPDMALSILLNVLNIDVRPRLAEVSVPAVILQTAHDPAVPQAAADHLRDHLKGSVLDMLDAAGHLPHLTAPDLVVGALRRHLR</sequence>
<accession>A0ABU0MNF7</accession>